<dbReference type="STRING" id="1860122.A9404_10005"/>
<reference evidence="5 6" key="1">
    <citation type="submission" date="2016-06" db="EMBL/GenBank/DDBJ databases">
        <title>Insight into the functional genes involving in sulfur oxidation in Pearl River water.</title>
        <authorList>
            <person name="Luo J."/>
            <person name="Tan X."/>
            <person name="Lin W."/>
        </authorList>
    </citation>
    <scope>NUCLEOTIDE SEQUENCE [LARGE SCALE GENOMIC DNA]</scope>
    <source>
        <strain evidence="5 6">LS2</strain>
    </source>
</reference>
<dbReference type="GO" id="GO:0016787">
    <property type="term" value="F:hydrolase activity"/>
    <property type="evidence" value="ECO:0007669"/>
    <property type="project" value="UniProtKB-KW"/>
</dbReference>
<evidence type="ECO:0000259" key="4">
    <source>
        <dbReference type="PROSITE" id="PS50830"/>
    </source>
</evidence>
<keyword evidence="1" id="KW-0540">Nuclease</keyword>
<keyword evidence="6" id="KW-1185">Reference proteome</keyword>
<keyword evidence="2" id="KW-0255">Endonuclease</keyword>
<dbReference type="SUPFAM" id="SSF50199">
    <property type="entry name" value="Staphylococcal nuclease"/>
    <property type="match status" value="1"/>
</dbReference>
<gene>
    <name evidence="5" type="ORF">A9404_10005</name>
</gene>
<dbReference type="KEGG" id="haz:A9404_10005"/>
<dbReference type="GO" id="GO:0004519">
    <property type="term" value="F:endonuclease activity"/>
    <property type="evidence" value="ECO:0007669"/>
    <property type="project" value="UniProtKB-KW"/>
</dbReference>
<dbReference type="PROSITE" id="PS50830">
    <property type="entry name" value="TNASE_3"/>
    <property type="match status" value="1"/>
</dbReference>
<dbReference type="PANTHER" id="PTHR12302:SF3">
    <property type="entry name" value="SERINE_THREONINE-PROTEIN KINASE 31"/>
    <property type="match status" value="1"/>
</dbReference>
<keyword evidence="3" id="KW-0378">Hydrolase</keyword>
<proteinExistence type="predicted"/>
<dbReference type="OrthoDB" id="6867997at2"/>
<evidence type="ECO:0000313" key="5">
    <source>
        <dbReference type="EMBL" id="ANJ67667.1"/>
    </source>
</evidence>
<protein>
    <recommendedName>
        <fullName evidence="4">TNase-like domain-containing protein</fullName>
    </recommendedName>
</protein>
<evidence type="ECO:0000256" key="1">
    <source>
        <dbReference type="ARBA" id="ARBA00022722"/>
    </source>
</evidence>
<feature type="domain" description="TNase-like" evidence="4">
    <location>
        <begin position="23"/>
        <end position="160"/>
    </location>
</feature>
<dbReference type="InterPro" id="IPR035437">
    <property type="entry name" value="SNase_OB-fold_sf"/>
</dbReference>
<dbReference type="EMBL" id="CP016027">
    <property type="protein sequence ID" value="ANJ67667.1"/>
    <property type="molecule type" value="Genomic_DNA"/>
</dbReference>
<evidence type="ECO:0000313" key="6">
    <source>
        <dbReference type="Proteomes" id="UP000078596"/>
    </source>
</evidence>
<dbReference type="InterPro" id="IPR016071">
    <property type="entry name" value="Staphylococal_nuclease_OB-fold"/>
</dbReference>
<dbReference type="Gene3D" id="2.40.50.90">
    <property type="match status" value="1"/>
</dbReference>
<evidence type="ECO:0000256" key="2">
    <source>
        <dbReference type="ARBA" id="ARBA00022759"/>
    </source>
</evidence>
<organism evidence="5 6">
    <name type="scientific">Halothiobacillus diazotrophicus</name>
    <dbReference type="NCBI Taxonomy" id="1860122"/>
    <lineage>
        <taxon>Bacteria</taxon>
        <taxon>Pseudomonadati</taxon>
        <taxon>Pseudomonadota</taxon>
        <taxon>Gammaproteobacteria</taxon>
        <taxon>Chromatiales</taxon>
        <taxon>Halothiobacillaceae</taxon>
        <taxon>Halothiobacillus</taxon>
    </lineage>
</organism>
<dbReference type="PANTHER" id="PTHR12302">
    <property type="entry name" value="EBNA2 BINDING PROTEIN P100"/>
    <property type="match status" value="1"/>
</dbReference>
<dbReference type="SMART" id="SM00318">
    <property type="entry name" value="SNc"/>
    <property type="match status" value="1"/>
</dbReference>
<dbReference type="Proteomes" id="UP000078596">
    <property type="component" value="Chromosome"/>
</dbReference>
<sequence>MLGSWLISSPVWAALVACPEDRSGHPATVAYVDDGDTVRLTTGERVRLAGIDAPEVAHGAYDRKPATADEPFGAASRQALRAMLARSHNRILLRYGRESTDRYGRRLAYLYLSDGESIQANLVAQGMAMAVYMPPNLDLADCLTLTERAAARNRVGIWSLAEYAPGIDTATGVPSDVQGAAIIRGRVLSVHKSTRTVWVNLEGRVALQISRRAWPQFQGVDFHAWRGKTLRARGWLIRDKNRYQDWRMPIESPRAIEVLSR</sequence>
<name>A0A191ZII9_9GAMM</name>
<accession>A0A191ZII9</accession>
<dbReference type="Pfam" id="PF00565">
    <property type="entry name" value="SNase"/>
    <property type="match status" value="1"/>
</dbReference>
<dbReference type="AlphaFoldDB" id="A0A191ZII9"/>
<evidence type="ECO:0000256" key="3">
    <source>
        <dbReference type="ARBA" id="ARBA00022801"/>
    </source>
</evidence>